<keyword evidence="3" id="KW-1185">Reference proteome</keyword>
<dbReference type="EMBL" id="CATQJA010000793">
    <property type="protein sequence ID" value="CAJ0564066.1"/>
    <property type="molecule type" value="Genomic_DNA"/>
</dbReference>
<name>A0AA36FQU9_9BILA</name>
<evidence type="ECO:0000256" key="1">
    <source>
        <dbReference type="SAM" id="SignalP"/>
    </source>
</evidence>
<reference evidence="2" key="1">
    <citation type="submission" date="2023-06" db="EMBL/GenBank/DDBJ databases">
        <authorList>
            <person name="Delattre M."/>
        </authorList>
    </citation>
    <scope>NUCLEOTIDE SEQUENCE</scope>
    <source>
        <strain evidence="2">AF72</strain>
    </source>
</reference>
<sequence length="102" mass="11656">MFLVFMLCLILAAAETRKDEYICSLCTGSGRQCVLENGQTSCGEPLLSRKKRNALIRPPGNNDKFLKNDDILASYRLFGCRYLSATIWKVPRMRRSRPTLRP</sequence>
<feature type="chain" id="PRO_5041457103" description="Secreted protein" evidence="1">
    <location>
        <begin position="17"/>
        <end position="102"/>
    </location>
</feature>
<evidence type="ECO:0008006" key="4">
    <source>
        <dbReference type="Google" id="ProtNLM"/>
    </source>
</evidence>
<evidence type="ECO:0000313" key="3">
    <source>
        <dbReference type="Proteomes" id="UP001177023"/>
    </source>
</evidence>
<organism evidence="2 3">
    <name type="scientific">Mesorhabditis spiculigera</name>
    <dbReference type="NCBI Taxonomy" id="96644"/>
    <lineage>
        <taxon>Eukaryota</taxon>
        <taxon>Metazoa</taxon>
        <taxon>Ecdysozoa</taxon>
        <taxon>Nematoda</taxon>
        <taxon>Chromadorea</taxon>
        <taxon>Rhabditida</taxon>
        <taxon>Rhabditina</taxon>
        <taxon>Rhabditomorpha</taxon>
        <taxon>Rhabditoidea</taxon>
        <taxon>Rhabditidae</taxon>
        <taxon>Mesorhabditinae</taxon>
        <taxon>Mesorhabditis</taxon>
    </lineage>
</organism>
<dbReference type="AlphaFoldDB" id="A0AA36FQU9"/>
<dbReference type="Proteomes" id="UP001177023">
    <property type="component" value="Unassembled WGS sequence"/>
</dbReference>
<feature type="signal peptide" evidence="1">
    <location>
        <begin position="1"/>
        <end position="16"/>
    </location>
</feature>
<accession>A0AA36FQU9</accession>
<comment type="caution">
    <text evidence="2">The sequence shown here is derived from an EMBL/GenBank/DDBJ whole genome shotgun (WGS) entry which is preliminary data.</text>
</comment>
<protein>
    <recommendedName>
        <fullName evidence="4">Secreted protein</fullName>
    </recommendedName>
</protein>
<feature type="non-terminal residue" evidence="2">
    <location>
        <position position="1"/>
    </location>
</feature>
<proteinExistence type="predicted"/>
<keyword evidence="1" id="KW-0732">Signal</keyword>
<evidence type="ECO:0000313" key="2">
    <source>
        <dbReference type="EMBL" id="CAJ0564066.1"/>
    </source>
</evidence>
<gene>
    <name evidence="2" type="ORF">MSPICULIGERA_LOCUS2762</name>
</gene>